<dbReference type="Proteomes" id="UP000070352">
    <property type="component" value="Unassembled WGS sequence"/>
</dbReference>
<dbReference type="PROSITE" id="PS51352">
    <property type="entry name" value="THIOREDOXIN_2"/>
    <property type="match status" value="1"/>
</dbReference>
<dbReference type="GO" id="GO:0030313">
    <property type="term" value="C:cell envelope"/>
    <property type="evidence" value="ECO:0007669"/>
    <property type="project" value="UniProtKB-SubCell"/>
</dbReference>
<dbReference type="RefSeq" id="WP_068725236.1">
    <property type="nucleotide sequence ID" value="NZ_LSKU01000001.1"/>
</dbReference>
<evidence type="ECO:0000256" key="1">
    <source>
        <dbReference type="ARBA" id="ARBA00004196"/>
    </source>
</evidence>
<dbReference type="InterPro" id="IPR036249">
    <property type="entry name" value="Thioredoxin-like_sf"/>
</dbReference>
<evidence type="ECO:0000259" key="6">
    <source>
        <dbReference type="PROSITE" id="PS51352"/>
    </source>
</evidence>
<dbReference type="InterPro" id="IPR000866">
    <property type="entry name" value="AhpC/TSA"/>
</dbReference>
<dbReference type="PANTHER" id="PTHR42852:SF6">
    <property type="entry name" value="THIOL:DISULFIDE INTERCHANGE PROTEIN DSBE"/>
    <property type="match status" value="1"/>
</dbReference>
<evidence type="ECO:0000256" key="4">
    <source>
        <dbReference type="ARBA" id="ARBA00023157"/>
    </source>
</evidence>
<organism evidence="7 8">
    <name type="scientific">Tepidibacillus decaturensis</name>
    <dbReference type="NCBI Taxonomy" id="1413211"/>
    <lineage>
        <taxon>Bacteria</taxon>
        <taxon>Bacillati</taxon>
        <taxon>Bacillota</taxon>
        <taxon>Bacilli</taxon>
        <taxon>Bacillales</taxon>
        <taxon>Bacillaceae</taxon>
        <taxon>Tepidibacillus</taxon>
    </lineage>
</organism>
<keyword evidence="8" id="KW-1185">Reference proteome</keyword>
<comment type="subcellular location">
    <subcellularLocation>
        <location evidence="1">Cell envelope</location>
    </subcellularLocation>
</comment>
<dbReference type="InterPro" id="IPR017937">
    <property type="entry name" value="Thioredoxin_CS"/>
</dbReference>
<dbReference type="OrthoDB" id="25753at2"/>
<name>A0A135L511_9BACI</name>
<keyword evidence="5" id="KW-0676">Redox-active center</keyword>
<dbReference type="EMBL" id="LSKU01000001">
    <property type="protein sequence ID" value="KXG44019.1"/>
    <property type="molecule type" value="Genomic_DNA"/>
</dbReference>
<dbReference type="Pfam" id="PF00578">
    <property type="entry name" value="AhpC-TSA"/>
    <property type="match status" value="1"/>
</dbReference>
<evidence type="ECO:0000313" key="7">
    <source>
        <dbReference type="EMBL" id="KXG44019.1"/>
    </source>
</evidence>
<feature type="domain" description="Thioredoxin" evidence="6">
    <location>
        <begin position="65"/>
        <end position="205"/>
    </location>
</feature>
<dbReference type="PANTHER" id="PTHR42852">
    <property type="entry name" value="THIOL:DISULFIDE INTERCHANGE PROTEIN DSBE"/>
    <property type="match status" value="1"/>
</dbReference>
<keyword evidence="3" id="KW-0735">Signal-anchor</keyword>
<dbReference type="SUPFAM" id="SSF52833">
    <property type="entry name" value="Thioredoxin-like"/>
    <property type="match status" value="1"/>
</dbReference>
<dbReference type="Gene3D" id="3.40.30.10">
    <property type="entry name" value="Glutaredoxin"/>
    <property type="match status" value="1"/>
</dbReference>
<comment type="caution">
    <text evidence="7">The sequence shown here is derived from an EMBL/GenBank/DDBJ whole genome shotgun (WGS) entry which is preliminary data.</text>
</comment>
<dbReference type="STRING" id="1413211.U473_08375"/>
<keyword evidence="2" id="KW-0201">Cytochrome c-type biogenesis</keyword>
<dbReference type="GO" id="GO:0017004">
    <property type="term" value="P:cytochrome complex assembly"/>
    <property type="evidence" value="ECO:0007669"/>
    <property type="project" value="UniProtKB-KW"/>
</dbReference>
<evidence type="ECO:0000313" key="8">
    <source>
        <dbReference type="Proteomes" id="UP000070352"/>
    </source>
</evidence>
<keyword evidence="4" id="KW-1015">Disulfide bond</keyword>
<reference evidence="7 8" key="1">
    <citation type="submission" date="2016-02" db="EMBL/GenBank/DDBJ databases">
        <title>Draft Genome for Tepidibacillus decaturensis nov. sp. Strain Z9, an Anaerobic, Moderately Thermophilic and Heterotrophic Bacterium from Deep Subsurface of the Illinois Basin, USA.</title>
        <authorList>
            <person name="Dong Y."/>
            <person name="Chang J.Y."/>
            <person name="Sanford R."/>
            <person name="Fouke B.W."/>
        </authorList>
    </citation>
    <scope>NUCLEOTIDE SEQUENCE [LARGE SCALE GENOMIC DNA]</scope>
    <source>
        <strain evidence="7 8">Z9</strain>
    </source>
</reference>
<dbReference type="CDD" id="cd02966">
    <property type="entry name" value="TlpA_like_family"/>
    <property type="match status" value="1"/>
</dbReference>
<sequence>MKVQKLWLIVGLLLGLSLLLTVTLNPPTFTSQKESTTSNELAGSEKMDTPVVHLDEESPEQTVGINRWNKAPDFTLTDEQGREISLSQFAGKKVLLNFWASWCPPCKKEMPDLIRIYEKNKDQNVVVLGVNVTTEEKSIDDAILYMKEAGISFPVVYDVEGEVTELYRIQGYPTSYFIDTNGVIQQKVLGAIVYDDVETILRDMN</sequence>
<accession>A0A135L511</accession>
<dbReference type="InterPro" id="IPR013766">
    <property type="entry name" value="Thioredoxin_domain"/>
</dbReference>
<protein>
    <recommendedName>
        <fullName evidence="6">Thioredoxin domain-containing protein</fullName>
    </recommendedName>
</protein>
<evidence type="ECO:0000256" key="5">
    <source>
        <dbReference type="ARBA" id="ARBA00023284"/>
    </source>
</evidence>
<keyword evidence="3" id="KW-0812">Transmembrane</keyword>
<gene>
    <name evidence="7" type="ORF">U473_08375</name>
</gene>
<dbReference type="PROSITE" id="PS00194">
    <property type="entry name" value="THIOREDOXIN_1"/>
    <property type="match status" value="1"/>
</dbReference>
<proteinExistence type="predicted"/>
<evidence type="ECO:0000256" key="2">
    <source>
        <dbReference type="ARBA" id="ARBA00022748"/>
    </source>
</evidence>
<dbReference type="GO" id="GO:0016491">
    <property type="term" value="F:oxidoreductase activity"/>
    <property type="evidence" value="ECO:0007669"/>
    <property type="project" value="InterPro"/>
</dbReference>
<dbReference type="InterPro" id="IPR050553">
    <property type="entry name" value="Thioredoxin_ResA/DsbE_sf"/>
</dbReference>
<evidence type="ECO:0000256" key="3">
    <source>
        <dbReference type="ARBA" id="ARBA00022968"/>
    </source>
</evidence>
<dbReference type="AlphaFoldDB" id="A0A135L511"/>
<dbReference type="GO" id="GO:0016209">
    <property type="term" value="F:antioxidant activity"/>
    <property type="evidence" value="ECO:0007669"/>
    <property type="project" value="InterPro"/>
</dbReference>